<dbReference type="InterPro" id="IPR050595">
    <property type="entry name" value="Bact_response_regulator"/>
</dbReference>
<dbReference type="SMART" id="SM00448">
    <property type="entry name" value="REC"/>
    <property type="match status" value="1"/>
</dbReference>
<dbReference type="InterPro" id="IPR001789">
    <property type="entry name" value="Sig_transdc_resp-reg_receiver"/>
</dbReference>
<dbReference type="Proteomes" id="UP000012488">
    <property type="component" value="Chromosome"/>
</dbReference>
<evidence type="ECO:0000256" key="2">
    <source>
        <dbReference type="ARBA" id="ARBA00023015"/>
    </source>
</evidence>
<dbReference type="PANTHER" id="PTHR44591:SF3">
    <property type="entry name" value="RESPONSE REGULATORY DOMAIN-CONTAINING PROTEIN"/>
    <property type="match status" value="1"/>
</dbReference>
<dbReference type="GO" id="GO:0000160">
    <property type="term" value="P:phosphorelay signal transduction system"/>
    <property type="evidence" value="ECO:0007669"/>
    <property type="project" value="InterPro"/>
</dbReference>
<proteinExistence type="predicted"/>
<evidence type="ECO:0000313" key="7">
    <source>
        <dbReference type="Proteomes" id="UP000012488"/>
    </source>
</evidence>
<accession>A0A6B9FNC5</accession>
<dbReference type="PROSITE" id="PS50110">
    <property type="entry name" value="RESPONSE_REGULATORY"/>
    <property type="match status" value="1"/>
</dbReference>
<dbReference type="Gene3D" id="3.40.50.2300">
    <property type="match status" value="1"/>
</dbReference>
<reference evidence="6 7" key="2">
    <citation type="journal article" date="2013" name="Genome Announc.">
        <title>Draft Genome Sequence of Methylobacterium mesophilicum Strain SR1.6/6, Isolated from Citrus sinensis.</title>
        <authorList>
            <person name="Marinho Almeida D."/>
            <person name="Dini-Andreote F."/>
            <person name="Camargo Neves A.A."/>
            <person name="Juca Ramos R.T."/>
            <person name="Andreote F.D."/>
            <person name="Carneiro A.R."/>
            <person name="Oliveira de Souza Lima A."/>
            <person name="Caracciolo Gomes de Sa P.H."/>
            <person name="Ribeiro Barbosa M.S."/>
            <person name="Araujo W.L."/>
            <person name="Silva A."/>
        </authorList>
    </citation>
    <scope>NUCLEOTIDE SEQUENCE [LARGE SCALE GENOMIC DNA]</scope>
    <source>
        <strain evidence="6 7">SR1.6/6</strain>
    </source>
</reference>
<name>A0A6B9FNC5_9HYPH</name>
<dbReference type="PANTHER" id="PTHR44591">
    <property type="entry name" value="STRESS RESPONSE REGULATOR PROTEIN 1"/>
    <property type="match status" value="1"/>
</dbReference>
<feature type="modified residue" description="4-aspartylphosphate" evidence="4">
    <location>
        <position position="58"/>
    </location>
</feature>
<evidence type="ECO:0000256" key="1">
    <source>
        <dbReference type="ARBA" id="ARBA00022553"/>
    </source>
</evidence>
<reference evidence="6 7" key="1">
    <citation type="journal article" date="2012" name="Genet. Mol. Biol.">
        <title>Analysis of 16S rRNA and mxaF genes revealing insights into Methylobacterium niche-specific plant association.</title>
        <authorList>
            <person name="Dourado M.N."/>
            <person name="Andreote F.D."/>
            <person name="Dini-Andreote F."/>
            <person name="Conti R."/>
            <person name="Araujo J.M."/>
            <person name="Araujo W.L."/>
        </authorList>
    </citation>
    <scope>NUCLEOTIDE SEQUENCE [LARGE SCALE GENOMIC DNA]</scope>
    <source>
        <strain evidence="6 7">SR1.6/6</strain>
    </source>
</reference>
<keyword evidence="1 4" id="KW-0597">Phosphoprotein</keyword>
<dbReference type="RefSeq" id="WP_083920347.1">
    <property type="nucleotide sequence ID" value="NZ_CP043538.1"/>
</dbReference>
<protein>
    <submittedName>
        <fullName evidence="6">Response regulator</fullName>
    </submittedName>
</protein>
<dbReference type="Pfam" id="PF00072">
    <property type="entry name" value="Response_reg"/>
    <property type="match status" value="1"/>
</dbReference>
<organism evidence="6 7">
    <name type="scientific">Methylobacterium mesophilicum SR1.6/6</name>
    <dbReference type="NCBI Taxonomy" id="908290"/>
    <lineage>
        <taxon>Bacteria</taxon>
        <taxon>Pseudomonadati</taxon>
        <taxon>Pseudomonadota</taxon>
        <taxon>Alphaproteobacteria</taxon>
        <taxon>Hyphomicrobiales</taxon>
        <taxon>Methylobacteriaceae</taxon>
        <taxon>Methylobacterium</taxon>
    </lineage>
</organism>
<dbReference type="InterPro" id="IPR011006">
    <property type="entry name" value="CheY-like_superfamily"/>
</dbReference>
<dbReference type="AlphaFoldDB" id="A0A6B9FNC5"/>
<keyword evidence="3" id="KW-0804">Transcription</keyword>
<feature type="domain" description="Response regulatory" evidence="5">
    <location>
        <begin position="8"/>
        <end position="125"/>
    </location>
</feature>
<evidence type="ECO:0000313" key="6">
    <source>
        <dbReference type="EMBL" id="QGY03512.1"/>
    </source>
</evidence>
<dbReference type="OrthoDB" id="9786548at2"/>
<dbReference type="EMBL" id="CP043538">
    <property type="protein sequence ID" value="QGY03512.1"/>
    <property type="molecule type" value="Genomic_DNA"/>
</dbReference>
<sequence>MPDPRQMPVLVVDDVPMIRAVVRAVLEQVGINDVHEAADGAAALAMLNERAYGLIISDLHMFPMTGFELLRHVREDRRLRETLFVMMTTKEHAHFFTTARRAGVNACLVKPFMPAVLRKTLEDLWPANGSGRTTGCESKAFLP</sequence>
<dbReference type="SUPFAM" id="SSF52172">
    <property type="entry name" value="CheY-like"/>
    <property type="match status" value="1"/>
</dbReference>
<evidence type="ECO:0000259" key="5">
    <source>
        <dbReference type="PROSITE" id="PS50110"/>
    </source>
</evidence>
<evidence type="ECO:0000256" key="3">
    <source>
        <dbReference type="ARBA" id="ARBA00023163"/>
    </source>
</evidence>
<dbReference type="KEGG" id="mmes:MMSR116_17670"/>
<gene>
    <name evidence="6" type="ORF">MMSR116_17670</name>
</gene>
<keyword evidence="2" id="KW-0805">Transcription regulation</keyword>
<evidence type="ECO:0000256" key="4">
    <source>
        <dbReference type="PROSITE-ProRule" id="PRU00169"/>
    </source>
</evidence>